<name>A0A5B7J0K7_PORTR</name>
<accession>A0A5B7J0K7</accession>
<proteinExistence type="predicted"/>
<keyword evidence="1" id="KW-1133">Transmembrane helix</keyword>
<dbReference type="EMBL" id="VSRR010081907">
    <property type="protein sequence ID" value="MPC89702.1"/>
    <property type="molecule type" value="Genomic_DNA"/>
</dbReference>
<reference evidence="2 3" key="1">
    <citation type="submission" date="2019-05" db="EMBL/GenBank/DDBJ databases">
        <title>Another draft genome of Portunus trituberculatus and its Hox gene families provides insights of decapod evolution.</title>
        <authorList>
            <person name="Jeong J.-H."/>
            <person name="Song I."/>
            <person name="Kim S."/>
            <person name="Choi T."/>
            <person name="Kim D."/>
            <person name="Ryu S."/>
            <person name="Kim W."/>
        </authorList>
    </citation>
    <scope>NUCLEOTIDE SEQUENCE [LARGE SCALE GENOMIC DNA]</scope>
    <source>
        <tissue evidence="2">Muscle</tissue>
    </source>
</reference>
<evidence type="ECO:0000313" key="2">
    <source>
        <dbReference type="EMBL" id="MPC89702.1"/>
    </source>
</evidence>
<protein>
    <submittedName>
        <fullName evidence="2">Uncharacterized protein</fullName>
    </submittedName>
</protein>
<feature type="transmembrane region" description="Helical" evidence="1">
    <location>
        <begin position="91"/>
        <end position="112"/>
    </location>
</feature>
<keyword evidence="1" id="KW-0812">Transmembrane</keyword>
<keyword evidence="3" id="KW-1185">Reference proteome</keyword>
<organism evidence="2 3">
    <name type="scientific">Portunus trituberculatus</name>
    <name type="common">Swimming crab</name>
    <name type="synonym">Neptunus trituberculatus</name>
    <dbReference type="NCBI Taxonomy" id="210409"/>
    <lineage>
        <taxon>Eukaryota</taxon>
        <taxon>Metazoa</taxon>
        <taxon>Ecdysozoa</taxon>
        <taxon>Arthropoda</taxon>
        <taxon>Crustacea</taxon>
        <taxon>Multicrustacea</taxon>
        <taxon>Malacostraca</taxon>
        <taxon>Eumalacostraca</taxon>
        <taxon>Eucarida</taxon>
        <taxon>Decapoda</taxon>
        <taxon>Pleocyemata</taxon>
        <taxon>Brachyura</taxon>
        <taxon>Eubrachyura</taxon>
        <taxon>Portunoidea</taxon>
        <taxon>Portunidae</taxon>
        <taxon>Portuninae</taxon>
        <taxon>Portunus</taxon>
    </lineage>
</organism>
<evidence type="ECO:0000313" key="3">
    <source>
        <dbReference type="Proteomes" id="UP000324222"/>
    </source>
</evidence>
<dbReference type="AlphaFoldDB" id="A0A5B7J0K7"/>
<dbReference type="Proteomes" id="UP000324222">
    <property type="component" value="Unassembled WGS sequence"/>
</dbReference>
<evidence type="ECO:0000256" key="1">
    <source>
        <dbReference type="SAM" id="Phobius"/>
    </source>
</evidence>
<comment type="caution">
    <text evidence="2">The sequence shown here is derived from an EMBL/GenBank/DDBJ whole genome shotgun (WGS) entry which is preliminary data.</text>
</comment>
<keyword evidence="1" id="KW-0472">Membrane</keyword>
<gene>
    <name evidence="2" type="ORF">E2C01_084659</name>
</gene>
<sequence>MTLTVLYSEVSVCLSVFLFQHTQPLPDHCRLACPQQSTSLTPGRVVAQWLLHLQYMQDLLRIAASREATMSVHLAENIKALVFSLAHCPSALDALLCILIETTVFFFSLFLATR</sequence>